<dbReference type="AlphaFoldDB" id="A0A9K3CQ91"/>
<accession>A0A9K3CQ91</accession>
<protein>
    <submittedName>
        <fullName evidence="3">Uncharacterized protein</fullName>
    </submittedName>
</protein>
<feature type="chain" id="PRO_5039925163" evidence="2">
    <location>
        <begin position="22"/>
        <end position="114"/>
    </location>
</feature>
<gene>
    <name evidence="3" type="ORF">KIPB_000276</name>
</gene>
<feature type="region of interest" description="Disordered" evidence="1">
    <location>
        <begin position="49"/>
        <end position="72"/>
    </location>
</feature>
<sequence length="114" mass="12309">MTRGRVLVLCLMLYMCALVDAVSCSNAHSAYGGRIHAKGEREISMHTQEASSAVNAASTKGTKGLEGDSTPSPFVTVHLEPFAYCDPTGETEPYGFLYDLLIQLNKEMGTGIDY</sequence>
<dbReference type="EMBL" id="BDIP01000028">
    <property type="protein sequence ID" value="GIQ79609.1"/>
    <property type="molecule type" value="Genomic_DNA"/>
</dbReference>
<feature type="signal peptide" evidence="2">
    <location>
        <begin position="1"/>
        <end position="21"/>
    </location>
</feature>
<proteinExistence type="predicted"/>
<evidence type="ECO:0000256" key="2">
    <source>
        <dbReference type="SAM" id="SignalP"/>
    </source>
</evidence>
<name>A0A9K3CQ91_9EUKA</name>
<comment type="caution">
    <text evidence="3">The sequence shown here is derived from an EMBL/GenBank/DDBJ whole genome shotgun (WGS) entry which is preliminary data.</text>
</comment>
<feature type="compositionally biased region" description="Polar residues" evidence="1">
    <location>
        <begin position="49"/>
        <end position="61"/>
    </location>
</feature>
<reference evidence="3 4" key="1">
    <citation type="journal article" date="2018" name="PLoS ONE">
        <title>The draft genome of Kipferlia bialata reveals reductive genome evolution in fornicate parasites.</title>
        <authorList>
            <person name="Tanifuji G."/>
            <person name="Takabayashi S."/>
            <person name="Kume K."/>
            <person name="Takagi M."/>
            <person name="Nakayama T."/>
            <person name="Kamikawa R."/>
            <person name="Inagaki Y."/>
            <person name="Hashimoto T."/>
        </authorList>
    </citation>
    <scope>NUCLEOTIDE SEQUENCE [LARGE SCALE GENOMIC DNA]</scope>
    <source>
        <strain evidence="3">NY0173</strain>
    </source>
</reference>
<dbReference type="Proteomes" id="UP000265618">
    <property type="component" value="Unassembled WGS sequence"/>
</dbReference>
<organism evidence="3 4">
    <name type="scientific">Kipferlia bialata</name>
    <dbReference type="NCBI Taxonomy" id="797122"/>
    <lineage>
        <taxon>Eukaryota</taxon>
        <taxon>Metamonada</taxon>
        <taxon>Carpediemonas-like organisms</taxon>
        <taxon>Kipferlia</taxon>
    </lineage>
</organism>
<evidence type="ECO:0000256" key="1">
    <source>
        <dbReference type="SAM" id="MobiDB-lite"/>
    </source>
</evidence>
<keyword evidence="2" id="KW-0732">Signal</keyword>
<evidence type="ECO:0000313" key="3">
    <source>
        <dbReference type="EMBL" id="GIQ79609.1"/>
    </source>
</evidence>
<keyword evidence="4" id="KW-1185">Reference proteome</keyword>
<evidence type="ECO:0000313" key="4">
    <source>
        <dbReference type="Proteomes" id="UP000265618"/>
    </source>
</evidence>